<evidence type="ECO:0000256" key="6">
    <source>
        <dbReference type="SAM" id="SignalP"/>
    </source>
</evidence>
<feature type="domain" description="Pesticidal crystal protein Cry22Aa Ig-like" evidence="7">
    <location>
        <begin position="533"/>
        <end position="602"/>
    </location>
</feature>
<evidence type="ECO:0000256" key="3">
    <source>
        <dbReference type="ARBA" id="ARBA00022737"/>
    </source>
</evidence>
<keyword evidence="6" id="KW-0732">Signal</keyword>
<name>C9LBJ6_BLAHA</name>
<dbReference type="HOGENOM" id="CLU_392217_0_0_9"/>
<dbReference type="STRING" id="537007.BLAHAN_06804"/>
<comment type="subcellular location">
    <subcellularLocation>
        <location evidence="1">Cell envelope</location>
    </subcellularLocation>
</comment>
<dbReference type="Gene3D" id="3.80.10.10">
    <property type="entry name" value="Ribonuclease Inhibitor"/>
    <property type="match status" value="1"/>
</dbReference>
<dbReference type="Gene3D" id="2.60.40.4270">
    <property type="entry name" value="Listeria-Bacteroides repeat domain"/>
    <property type="match status" value="1"/>
</dbReference>
<dbReference type="eggNOG" id="COG4932">
    <property type="taxonomic scope" value="Bacteria"/>
</dbReference>
<dbReference type="CDD" id="cd00146">
    <property type="entry name" value="PKD"/>
    <property type="match status" value="1"/>
</dbReference>
<dbReference type="PANTHER" id="PTHR46652">
    <property type="entry name" value="LEUCINE-RICH REPEAT AND IQ DOMAIN-CONTAINING PROTEIN 1-RELATED"/>
    <property type="match status" value="1"/>
</dbReference>
<organism evidence="8 9">
    <name type="scientific">Blautia hansenii DSM 20583</name>
    <dbReference type="NCBI Taxonomy" id="537007"/>
    <lineage>
        <taxon>Bacteria</taxon>
        <taxon>Bacillati</taxon>
        <taxon>Bacillota</taxon>
        <taxon>Clostridia</taxon>
        <taxon>Lachnospirales</taxon>
        <taxon>Lachnospiraceae</taxon>
        <taxon>Blautia</taxon>
    </lineage>
</organism>
<evidence type="ECO:0000256" key="5">
    <source>
        <dbReference type="SAM" id="Phobius"/>
    </source>
</evidence>
<dbReference type="KEGG" id="bhan:CGC63_04900"/>
<feature type="chain" id="PRO_5039398629" evidence="6">
    <location>
        <begin position="29"/>
        <end position="648"/>
    </location>
</feature>
<feature type="region of interest" description="Disordered" evidence="4">
    <location>
        <begin position="34"/>
        <end position="113"/>
    </location>
</feature>
<comment type="caution">
    <text evidence="8">The sequence shown here is derived from an EMBL/GenBank/DDBJ whole genome shotgun (WGS) entry which is preliminary data.</text>
</comment>
<feature type="domain" description="Pesticidal crystal protein Cry22Aa Ig-like" evidence="7">
    <location>
        <begin position="449"/>
        <end position="518"/>
    </location>
</feature>
<dbReference type="Pfam" id="PF09479">
    <property type="entry name" value="Flg_new"/>
    <property type="match status" value="1"/>
</dbReference>
<feature type="signal peptide" evidence="6">
    <location>
        <begin position="1"/>
        <end position="28"/>
    </location>
</feature>
<dbReference type="InterPro" id="IPR013783">
    <property type="entry name" value="Ig-like_fold"/>
</dbReference>
<evidence type="ECO:0000256" key="4">
    <source>
        <dbReference type="SAM" id="MobiDB-lite"/>
    </source>
</evidence>
<dbReference type="Proteomes" id="UP000003755">
    <property type="component" value="Unassembled WGS sequence"/>
</dbReference>
<dbReference type="GO" id="GO:0030313">
    <property type="term" value="C:cell envelope"/>
    <property type="evidence" value="ECO:0007669"/>
    <property type="project" value="UniProtKB-SubCell"/>
</dbReference>
<evidence type="ECO:0000259" key="7">
    <source>
        <dbReference type="Pfam" id="PF16403"/>
    </source>
</evidence>
<keyword evidence="5" id="KW-0472">Membrane</keyword>
<feature type="compositionally biased region" description="Low complexity" evidence="4">
    <location>
        <begin position="58"/>
        <end position="84"/>
    </location>
</feature>
<dbReference type="SUPFAM" id="SSF52058">
    <property type="entry name" value="L domain-like"/>
    <property type="match status" value="1"/>
</dbReference>
<dbReference type="SUPFAM" id="SSF49299">
    <property type="entry name" value="PKD domain"/>
    <property type="match status" value="1"/>
</dbReference>
<proteinExistence type="predicted"/>
<dbReference type="InterPro" id="IPR017502">
    <property type="entry name" value="Sortase_SrtB_target"/>
</dbReference>
<dbReference type="InterPro" id="IPR032179">
    <property type="entry name" value="Cry22Aa_Ig-like"/>
</dbReference>
<feature type="transmembrane region" description="Helical" evidence="5">
    <location>
        <begin position="618"/>
        <end position="639"/>
    </location>
</feature>
<evidence type="ECO:0000313" key="9">
    <source>
        <dbReference type="Proteomes" id="UP000003755"/>
    </source>
</evidence>
<dbReference type="PANTHER" id="PTHR46652:SF3">
    <property type="entry name" value="LEUCINE-RICH REPEAT-CONTAINING PROTEIN 9"/>
    <property type="match status" value="1"/>
</dbReference>
<dbReference type="eggNOG" id="COG4886">
    <property type="taxonomic scope" value="Bacteria"/>
</dbReference>
<dbReference type="EMBL" id="ABYU02000043">
    <property type="protein sequence ID" value="EEX20503.1"/>
    <property type="molecule type" value="Genomic_DNA"/>
</dbReference>
<dbReference type="NCBIfam" id="TIGR03063">
    <property type="entry name" value="srtB_target"/>
    <property type="match status" value="1"/>
</dbReference>
<evidence type="ECO:0000313" key="8">
    <source>
        <dbReference type="EMBL" id="EEX20503.1"/>
    </source>
</evidence>
<dbReference type="Pfam" id="PF23952">
    <property type="entry name" value="LRR_EndoS"/>
    <property type="match status" value="1"/>
</dbReference>
<dbReference type="Gene3D" id="2.60.40.10">
    <property type="entry name" value="Immunoglobulins"/>
    <property type="match status" value="2"/>
</dbReference>
<dbReference type="Pfam" id="PF16403">
    <property type="entry name" value="Bact_surface_Ig-like"/>
    <property type="match status" value="2"/>
</dbReference>
<keyword evidence="5" id="KW-0812">Transmembrane</keyword>
<dbReference type="InterPro" id="IPR050836">
    <property type="entry name" value="SDS22/Internalin_LRR"/>
</dbReference>
<dbReference type="InterPro" id="IPR042229">
    <property type="entry name" value="Listeria/Bacterioides_rpt_sf"/>
</dbReference>
<evidence type="ECO:0000256" key="1">
    <source>
        <dbReference type="ARBA" id="ARBA00004196"/>
    </source>
</evidence>
<keyword evidence="5" id="KW-1133">Transmembrane helix</keyword>
<keyword evidence="2" id="KW-0433">Leucine-rich repeat</keyword>
<accession>C9LBJ6</accession>
<evidence type="ECO:0000256" key="2">
    <source>
        <dbReference type="ARBA" id="ARBA00022614"/>
    </source>
</evidence>
<dbReference type="InterPro" id="IPR035986">
    <property type="entry name" value="PKD_dom_sf"/>
</dbReference>
<dbReference type="NCBIfam" id="TIGR02543">
    <property type="entry name" value="List_Bact_rpt"/>
    <property type="match status" value="1"/>
</dbReference>
<protein>
    <submittedName>
        <fullName evidence="8">Repeat protein</fullName>
    </submittedName>
</protein>
<keyword evidence="9" id="KW-1185">Reference proteome</keyword>
<dbReference type="InterPro" id="IPR013378">
    <property type="entry name" value="InlB-like_B-rpt"/>
</dbReference>
<dbReference type="InterPro" id="IPR032675">
    <property type="entry name" value="LRR_dom_sf"/>
</dbReference>
<reference evidence="8" key="1">
    <citation type="submission" date="2009-09" db="EMBL/GenBank/DDBJ databases">
        <authorList>
            <person name="Weinstock G."/>
            <person name="Sodergren E."/>
            <person name="Clifton S."/>
            <person name="Fulton L."/>
            <person name="Fulton B."/>
            <person name="Courtney L."/>
            <person name="Fronick C."/>
            <person name="Harrison M."/>
            <person name="Strong C."/>
            <person name="Farmer C."/>
            <person name="Delahaunty K."/>
            <person name="Markovic C."/>
            <person name="Hall O."/>
            <person name="Minx P."/>
            <person name="Tomlinson C."/>
            <person name="Mitreva M."/>
            <person name="Nelson J."/>
            <person name="Hou S."/>
            <person name="Wollam A."/>
            <person name="Pepin K.H."/>
            <person name="Johnson M."/>
            <person name="Bhonagiri V."/>
            <person name="Nash W.E."/>
            <person name="Warren W."/>
            <person name="Chinwalla A."/>
            <person name="Mardis E.R."/>
            <person name="Wilson R.K."/>
        </authorList>
    </citation>
    <scope>NUCLEOTIDE SEQUENCE [LARGE SCALE GENOMIC DNA]</scope>
    <source>
        <strain evidence="8">DSM 20583</strain>
    </source>
</reference>
<sequence>MKGVVFMKAKKIAAISSAIIFGTSTALAGMPTTTLAQEQTVTEETTATTDEKAEVQEKPQTQEPTTTPEAQEKPQTQEPTTTPEAQEKPQAQKPATTPETQEKPTGISIDEKNFPDAAFRKYVENKIDKENNSKGILTQAEINSMTSMMLSSLDISDTKGIEYFTELQTLSIYNSNLSSFSLKGLKKLTKLSITSNKKLTTLNLSDLPNLEILDCYSNHLSSIDVSNFKKLREIDYHGNLELTTLDFRGCNSLEVGYHSVSQETVYISAGMTKYVGCNLVSYHTGNMVIDLDGFYTVNPDGSKSVDLSNVISPALIKVLANENHDTFNKDTNILTIPAGDKQTILQAGKDYSNKPTHWTFYTEITAVNDCTVKFDTMGGSIVEDQIIANGKTATEPASPTKEGYIFKGWYLDKEFTKLYDFAAPVTEDVTLYALWEKEAAANTPPTITAKDITLTVGDSFNPLDYATASDKEDGEIKLTNDNVIKNDVNTAKAGTYHVTYKVTDKNGASTEKTITITVNPKPAKINTPPVIDAKDITLTVGDKFNPLDKVTATDKEDGKLKLTKDNVIKNNVDTSKAGTYSLTYKVTDKDGASVEKTIKVTVKEKKTEKKTAPKTADMANVGLLGSMFAGSAGVLSLSLGKKRRRNNK</sequence>
<feature type="compositionally biased region" description="Low complexity" evidence="4">
    <location>
        <begin position="34"/>
        <end position="48"/>
    </location>
</feature>
<gene>
    <name evidence="8" type="ORF">BLAHAN_06804</name>
</gene>
<dbReference type="AlphaFoldDB" id="C9LBJ6"/>
<keyword evidence="3" id="KW-0677">Repeat</keyword>